<dbReference type="Pfam" id="PF01420">
    <property type="entry name" value="Methylase_S"/>
    <property type="match status" value="1"/>
</dbReference>
<evidence type="ECO:0000256" key="2">
    <source>
        <dbReference type="ARBA" id="ARBA00022747"/>
    </source>
</evidence>
<evidence type="ECO:0000256" key="3">
    <source>
        <dbReference type="ARBA" id="ARBA00023125"/>
    </source>
</evidence>
<accession>A0A8H2M2V7</accession>
<dbReference type="InterPro" id="IPR044946">
    <property type="entry name" value="Restrct_endonuc_typeI_TRD_sf"/>
</dbReference>
<name>A0A8H2M2V7_9FIRM</name>
<evidence type="ECO:0000256" key="4">
    <source>
        <dbReference type="ARBA" id="ARBA00038652"/>
    </source>
</evidence>
<dbReference type="InterPro" id="IPR051212">
    <property type="entry name" value="Type-I_RE_S_subunit"/>
</dbReference>
<comment type="similarity">
    <text evidence="1">Belongs to the type-I restriction system S methylase family.</text>
</comment>
<gene>
    <name evidence="6" type="ORF">NCTC13150_00093</name>
</gene>
<dbReference type="InterPro" id="IPR000055">
    <property type="entry name" value="Restrct_endonuc_typeI_TRD"/>
</dbReference>
<proteinExistence type="inferred from homology"/>
<comment type="subunit">
    <text evidence="4">The methyltransferase is composed of M and S polypeptides.</text>
</comment>
<evidence type="ECO:0000259" key="5">
    <source>
        <dbReference type="Pfam" id="PF01420"/>
    </source>
</evidence>
<sequence length="210" mass="24579">MLAEAAELVGLEVNGVKKVRVGDYLETTANVRWNGENDVYEYIDLSSIDRATNSIIETKRIDQKTAPSRAKQVIKFDDILFGTTRPLLKRIYRVENKYDNQICSTGFCVLRAKREKLLPKWIYFSLSSDRFYDYVENYQEGTSYPSISDKKVKAYEILLPSLPVQEYVVSILDQFETLVNDISQGLPKEIDLRQKQYEYYRERLLDFPRD</sequence>
<dbReference type="Gene3D" id="3.90.220.20">
    <property type="entry name" value="DNA methylase specificity domains"/>
    <property type="match status" value="1"/>
</dbReference>
<evidence type="ECO:0000313" key="6">
    <source>
        <dbReference type="EMBL" id="VFB15594.1"/>
    </source>
</evidence>
<dbReference type="Proteomes" id="UP000377798">
    <property type="component" value="Unassembled WGS sequence"/>
</dbReference>
<dbReference type="PANTHER" id="PTHR43140:SF1">
    <property type="entry name" value="TYPE I RESTRICTION ENZYME ECOKI SPECIFICITY SUBUNIT"/>
    <property type="match status" value="1"/>
</dbReference>
<dbReference type="PANTHER" id="PTHR43140">
    <property type="entry name" value="TYPE-1 RESTRICTION ENZYME ECOKI SPECIFICITY PROTEIN"/>
    <property type="match status" value="1"/>
</dbReference>
<dbReference type="RefSeq" id="WP_165478570.1">
    <property type="nucleotide sequence ID" value="NZ_CAACYI010000001.1"/>
</dbReference>
<reference evidence="6 7" key="1">
    <citation type="submission" date="2019-02" db="EMBL/GenBank/DDBJ databases">
        <authorList>
            <consortium name="Pathogen Informatics"/>
        </authorList>
    </citation>
    <scope>NUCLEOTIDE SEQUENCE [LARGE SCALE GENOMIC DNA]</scope>
    <source>
        <strain evidence="6 7">3012STDY7089603</strain>
    </source>
</reference>
<comment type="caution">
    <text evidence="6">The sequence shown here is derived from an EMBL/GenBank/DDBJ whole genome shotgun (WGS) entry which is preliminary data.</text>
</comment>
<keyword evidence="2" id="KW-0680">Restriction system</keyword>
<keyword evidence="3" id="KW-0238">DNA-binding</keyword>
<keyword evidence="7" id="KW-1185">Reference proteome</keyword>
<dbReference type="REBASE" id="377779">
    <property type="entry name" value="S2.Apr89603IP"/>
</dbReference>
<dbReference type="AlphaFoldDB" id="A0A8H2M2V7"/>
<protein>
    <submittedName>
        <fullName evidence="6">Type I restriction enzyme specificity protein MPN_089</fullName>
    </submittedName>
</protein>
<evidence type="ECO:0000256" key="1">
    <source>
        <dbReference type="ARBA" id="ARBA00010923"/>
    </source>
</evidence>
<dbReference type="SUPFAM" id="SSF116734">
    <property type="entry name" value="DNA methylase specificity domain"/>
    <property type="match status" value="1"/>
</dbReference>
<evidence type="ECO:0000313" key="7">
    <source>
        <dbReference type="Proteomes" id="UP000377798"/>
    </source>
</evidence>
<dbReference type="EMBL" id="CAACYI010000001">
    <property type="protein sequence ID" value="VFB15594.1"/>
    <property type="molecule type" value="Genomic_DNA"/>
</dbReference>
<dbReference type="GO" id="GO:0009307">
    <property type="term" value="P:DNA restriction-modification system"/>
    <property type="evidence" value="ECO:0007669"/>
    <property type="project" value="UniProtKB-KW"/>
</dbReference>
<dbReference type="GO" id="GO:0003677">
    <property type="term" value="F:DNA binding"/>
    <property type="evidence" value="ECO:0007669"/>
    <property type="project" value="UniProtKB-KW"/>
</dbReference>
<feature type="domain" description="Type I restriction modification DNA specificity" evidence="5">
    <location>
        <begin position="51"/>
        <end position="190"/>
    </location>
</feature>
<organism evidence="6 7">
    <name type="scientific">Urinicoccus massiliensis</name>
    <dbReference type="NCBI Taxonomy" id="1723382"/>
    <lineage>
        <taxon>Bacteria</taxon>
        <taxon>Bacillati</taxon>
        <taxon>Bacillota</taxon>
        <taxon>Tissierellia</taxon>
        <taxon>Tissierellales</taxon>
        <taxon>Peptoniphilaceae</taxon>
        <taxon>Urinicoccus</taxon>
    </lineage>
</organism>